<dbReference type="InterPro" id="IPR001926">
    <property type="entry name" value="TrpB-like_PALP"/>
</dbReference>
<feature type="domain" description="ACT" evidence="14">
    <location>
        <begin position="334"/>
        <end position="412"/>
    </location>
</feature>
<comment type="caution">
    <text evidence="15">The sequence shown here is derived from an EMBL/GenBank/DDBJ whole genome shotgun (WGS) entry which is preliminary data.</text>
</comment>
<keyword evidence="16" id="KW-1185">Reference proteome</keyword>
<evidence type="ECO:0000256" key="6">
    <source>
        <dbReference type="ARBA" id="ARBA00011447"/>
    </source>
</evidence>
<evidence type="ECO:0000256" key="9">
    <source>
        <dbReference type="ARBA" id="ARBA00022533"/>
    </source>
</evidence>
<dbReference type="PANTHER" id="PTHR48078">
    <property type="entry name" value="THREONINE DEHYDRATASE, MITOCHONDRIAL-RELATED"/>
    <property type="match status" value="1"/>
</dbReference>
<dbReference type="PANTHER" id="PTHR48078:SF6">
    <property type="entry name" value="L-THREONINE DEHYDRATASE CATABOLIC TDCB"/>
    <property type="match status" value="1"/>
</dbReference>
<comment type="catalytic activity">
    <reaction evidence="1">
        <text>L-threonine = 2-oxobutanoate + NH4(+)</text>
        <dbReference type="Rhea" id="RHEA:22108"/>
        <dbReference type="ChEBI" id="CHEBI:16763"/>
        <dbReference type="ChEBI" id="CHEBI:28938"/>
        <dbReference type="ChEBI" id="CHEBI:57926"/>
        <dbReference type="EC" id="4.3.1.19"/>
    </reaction>
</comment>
<organism evidence="15 16">
    <name type="scientific">Alicyclobacillus cycloheptanicus</name>
    <dbReference type="NCBI Taxonomy" id="1457"/>
    <lineage>
        <taxon>Bacteria</taxon>
        <taxon>Bacillati</taxon>
        <taxon>Bacillota</taxon>
        <taxon>Bacilli</taxon>
        <taxon>Bacillales</taxon>
        <taxon>Alicyclobacillaceae</taxon>
        <taxon>Alicyclobacillus</taxon>
    </lineage>
</organism>
<dbReference type="InterPro" id="IPR044561">
    <property type="entry name" value="ACT_ThrD-II-like"/>
</dbReference>
<evidence type="ECO:0000256" key="13">
    <source>
        <dbReference type="ARBA" id="ARBA00025527"/>
    </source>
</evidence>
<gene>
    <name evidence="15" type="ORF">J2S03_000034</name>
</gene>
<evidence type="ECO:0000259" key="14">
    <source>
        <dbReference type="PROSITE" id="PS51671"/>
    </source>
</evidence>
<dbReference type="InterPro" id="IPR050147">
    <property type="entry name" value="Ser/Thr_Dehydratase"/>
</dbReference>
<comment type="subunit">
    <text evidence="6">In the native structure, TdcB is in a dimeric form, whereas in the TdcB-AMP complex, it exists in a tetrameric form (dimer of dimers).</text>
</comment>
<protein>
    <recommendedName>
        <fullName evidence="8">L-threonine dehydratase catabolic TdcB</fullName>
        <ecNumber evidence="7">4.3.1.19</ecNumber>
    </recommendedName>
</protein>
<evidence type="ECO:0000256" key="8">
    <source>
        <dbReference type="ARBA" id="ARBA00022248"/>
    </source>
</evidence>
<dbReference type="EC" id="4.3.1.19" evidence="7"/>
<dbReference type="GO" id="GO:0004794">
    <property type="term" value="F:threonine deaminase activity"/>
    <property type="evidence" value="ECO:0007669"/>
    <property type="project" value="UniProtKB-EC"/>
</dbReference>
<dbReference type="SUPFAM" id="SSF55021">
    <property type="entry name" value="ACT-like"/>
    <property type="match status" value="1"/>
</dbReference>
<name>A0ABT9XD55_9BACL</name>
<dbReference type="InterPro" id="IPR005789">
    <property type="entry name" value="Thr_deHydtase_catblc"/>
</dbReference>
<comment type="cofactor">
    <cofactor evidence="2">
        <name>pyridoxal 5'-phosphate</name>
        <dbReference type="ChEBI" id="CHEBI:597326"/>
    </cofactor>
</comment>
<evidence type="ECO:0000256" key="11">
    <source>
        <dbReference type="ARBA" id="ARBA00022898"/>
    </source>
</evidence>
<dbReference type="PROSITE" id="PS51671">
    <property type="entry name" value="ACT"/>
    <property type="match status" value="1"/>
</dbReference>
<evidence type="ECO:0000256" key="1">
    <source>
        <dbReference type="ARBA" id="ARBA00001274"/>
    </source>
</evidence>
<dbReference type="CDD" id="cd04886">
    <property type="entry name" value="ACT_ThrD-II-like"/>
    <property type="match status" value="1"/>
</dbReference>
<evidence type="ECO:0000313" key="15">
    <source>
        <dbReference type="EMBL" id="MDQ0188230.1"/>
    </source>
</evidence>
<proteinExistence type="inferred from homology"/>
<evidence type="ECO:0000313" key="16">
    <source>
        <dbReference type="Proteomes" id="UP001232973"/>
    </source>
</evidence>
<dbReference type="Pfam" id="PF00291">
    <property type="entry name" value="PALP"/>
    <property type="match status" value="1"/>
</dbReference>
<keyword evidence="11" id="KW-0663">Pyridoxal phosphate</keyword>
<dbReference type="SUPFAM" id="SSF53686">
    <property type="entry name" value="Tryptophan synthase beta subunit-like PLP-dependent enzymes"/>
    <property type="match status" value="1"/>
</dbReference>
<evidence type="ECO:0000256" key="5">
    <source>
        <dbReference type="ARBA" id="ARBA00010869"/>
    </source>
</evidence>
<evidence type="ECO:0000256" key="7">
    <source>
        <dbReference type="ARBA" id="ARBA00012096"/>
    </source>
</evidence>
<keyword evidence="10" id="KW-0028">Amino-acid biosynthesis</keyword>
<evidence type="ECO:0000256" key="3">
    <source>
        <dbReference type="ARBA" id="ARBA00004810"/>
    </source>
</evidence>
<sequence length="412" mass="43407">MPAHPPAIPAFDDILEARKRLQGVIQTTPLDFSKTYSDLSGNEVYLKLENLQKTGSFKIRGAYNKLAALSDEERRHGVIAASAGNHAQGVAYAARALGTTCTIVMPEHASLAKIAATQRYGAQVVLQGATYDDAYAHAVSLQQAHGYTYVHAFDDPQIIAGQGTLGVEILEQLPTANTVIVPMGGGGLAAGMALALKTLRPEIRVIGVQAAAAAGFRASLDAGEVTTVASASTIADGIAVRRPGTLTFALAQQYVDDVITVEEEEIARSMVFLMERSKLVAEGAAAAALAAVIYRKVPADLGQVVVLLSGGNVDVTVLSKIIEHGLAEAGRYLQLTLTLPDQPGALRGLLDVLADLGANVVTIQHDRLGVGIAFGQTRVQINLETRDKAHIASIFRALQERGYAYQPADAAP</sequence>
<evidence type="ECO:0000256" key="12">
    <source>
        <dbReference type="ARBA" id="ARBA00023239"/>
    </source>
</evidence>
<dbReference type="InterPro" id="IPR036052">
    <property type="entry name" value="TrpB-like_PALP_sf"/>
</dbReference>
<dbReference type="NCBIfam" id="TIGR01127">
    <property type="entry name" value="ilvA_1Cterm"/>
    <property type="match status" value="1"/>
</dbReference>
<dbReference type="RefSeq" id="WP_274455650.1">
    <property type="nucleotide sequence ID" value="NZ_CP067097.1"/>
</dbReference>
<keyword evidence="10" id="KW-0100">Branched-chain amino acid biosynthesis</keyword>
<keyword evidence="12 15" id="KW-0456">Lyase</keyword>
<evidence type="ECO:0000256" key="2">
    <source>
        <dbReference type="ARBA" id="ARBA00001933"/>
    </source>
</evidence>
<dbReference type="InterPro" id="IPR002912">
    <property type="entry name" value="ACT_dom"/>
</dbReference>
<dbReference type="Proteomes" id="UP001232973">
    <property type="component" value="Unassembled WGS sequence"/>
</dbReference>
<keyword evidence="9" id="KW-0021">Allosteric enzyme</keyword>
<accession>A0ABT9XD55</accession>
<evidence type="ECO:0000256" key="10">
    <source>
        <dbReference type="ARBA" id="ARBA00022624"/>
    </source>
</evidence>
<dbReference type="EMBL" id="JAUSTP010000001">
    <property type="protein sequence ID" value="MDQ0188230.1"/>
    <property type="molecule type" value="Genomic_DNA"/>
</dbReference>
<reference evidence="15 16" key="1">
    <citation type="submission" date="2023-07" db="EMBL/GenBank/DDBJ databases">
        <title>Genomic Encyclopedia of Type Strains, Phase IV (KMG-IV): sequencing the most valuable type-strain genomes for metagenomic binning, comparative biology and taxonomic classification.</title>
        <authorList>
            <person name="Goeker M."/>
        </authorList>
    </citation>
    <scope>NUCLEOTIDE SEQUENCE [LARGE SCALE GENOMIC DNA]</scope>
    <source>
        <strain evidence="15 16">DSM 4006</strain>
    </source>
</reference>
<comment type="pathway">
    <text evidence="4">Amino-acid degradation; L-threonine degradation via propanoate pathway; propanoate from L-threonine: step 1/4.</text>
</comment>
<keyword evidence="10" id="KW-0412">Isoleucine biosynthesis</keyword>
<comment type="function">
    <text evidence="13">Catalyzes the anaerobic formation of alpha-ketobutyrate and ammonia from threonine in a two-step reaction. The first step involved a dehydration of threonine and a production of enamine intermediates (aminocrotonate), which tautomerizes to its imine form (iminobutyrate). Both intermediates are unstable and short-lived. The second step is the nonenzymatic hydrolysis of the enamine/imine intermediates to form 2-ketobutyrate and free ammonia. In the low water environment of the cell, the second step is accelerated by RidA.</text>
</comment>
<dbReference type="PROSITE" id="PS00165">
    <property type="entry name" value="DEHYDRATASE_SER_THR"/>
    <property type="match status" value="1"/>
</dbReference>
<dbReference type="CDD" id="cd01562">
    <property type="entry name" value="Thr-dehyd"/>
    <property type="match status" value="1"/>
</dbReference>
<comment type="pathway">
    <text evidence="3">Amino-acid biosynthesis; L-isoleucine biosynthesis; 2-oxobutanoate from L-threonine: step 1/1.</text>
</comment>
<dbReference type="InterPro" id="IPR000634">
    <property type="entry name" value="Ser/Thr_deHydtase_PyrdxlP-BS"/>
</dbReference>
<dbReference type="InterPro" id="IPR045865">
    <property type="entry name" value="ACT-like_dom_sf"/>
</dbReference>
<evidence type="ECO:0000256" key="4">
    <source>
        <dbReference type="ARBA" id="ARBA00004958"/>
    </source>
</evidence>
<comment type="similarity">
    <text evidence="5">Belongs to the serine/threonine dehydratase family.</text>
</comment>
<dbReference type="Gene3D" id="3.40.50.1100">
    <property type="match status" value="2"/>
</dbReference>